<dbReference type="EMBL" id="FRCB01000006">
    <property type="protein sequence ID" value="SHM32978.1"/>
    <property type="molecule type" value="Genomic_DNA"/>
</dbReference>
<keyword evidence="5" id="KW-1185">Reference proteome</keyword>
<evidence type="ECO:0000313" key="4">
    <source>
        <dbReference type="EMBL" id="SHM32978.1"/>
    </source>
</evidence>
<evidence type="ECO:0000313" key="5">
    <source>
        <dbReference type="Proteomes" id="UP000322545"/>
    </source>
</evidence>
<feature type="region of interest" description="Disordered" evidence="1">
    <location>
        <begin position="95"/>
        <end position="129"/>
    </location>
</feature>
<keyword evidence="2" id="KW-0732">Signal</keyword>
<evidence type="ECO:0000256" key="2">
    <source>
        <dbReference type="SAM" id="SignalP"/>
    </source>
</evidence>
<dbReference type="AlphaFoldDB" id="A0A1M7HX32"/>
<feature type="chain" id="PRO_5011957920" description="PepSY domain-containing protein" evidence="2">
    <location>
        <begin position="22"/>
        <end position="129"/>
    </location>
</feature>
<gene>
    <name evidence="4" type="ORF">SAMN05443432_106177</name>
</gene>
<feature type="compositionally biased region" description="Low complexity" evidence="1">
    <location>
        <begin position="97"/>
        <end position="112"/>
    </location>
</feature>
<feature type="domain" description="PepSY" evidence="3">
    <location>
        <begin position="6"/>
        <end position="85"/>
    </location>
</feature>
<dbReference type="Pfam" id="PF13670">
    <property type="entry name" value="PepSY_2"/>
    <property type="match status" value="1"/>
</dbReference>
<feature type="compositionally biased region" description="Polar residues" evidence="1">
    <location>
        <begin position="113"/>
        <end position="129"/>
    </location>
</feature>
<dbReference type="RefSeq" id="WP_149779990.1">
    <property type="nucleotide sequence ID" value="NZ_FRCB01000006.1"/>
</dbReference>
<feature type="signal peptide" evidence="2">
    <location>
        <begin position="1"/>
        <end position="21"/>
    </location>
</feature>
<organism evidence="4 5">
    <name type="scientific">Roseovarius litoreus</name>
    <dbReference type="NCBI Taxonomy" id="1155722"/>
    <lineage>
        <taxon>Bacteria</taxon>
        <taxon>Pseudomonadati</taxon>
        <taxon>Pseudomonadota</taxon>
        <taxon>Alphaproteobacteria</taxon>
        <taxon>Rhodobacterales</taxon>
        <taxon>Roseobacteraceae</taxon>
        <taxon>Roseovarius</taxon>
    </lineage>
</organism>
<protein>
    <recommendedName>
        <fullName evidence="3">PepSY domain-containing protein</fullName>
    </recommendedName>
</protein>
<evidence type="ECO:0000259" key="3">
    <source>
        <dbReference type="Pfam" id="PF13670"/>
    </source>
</evidence>
<sequence>MKKTLIALTLFATLPAGAVLADDDDCFVPRDQWQPQETAMQLARQNGWTVREFKIDDACYKIEGRDANGRPIEVKLDPGTLQVVEFEYEDYDDRRGSLNLAPANPVAPSVSPQRNGSMQSDDSSLRQVN</sequence>
<dbReference type="InterPro" id="IPR025711">
    <property type="entry name" value="PepSY"/>
</dbReference>
<accession>A0A1M7HX32</accession>
<reference evidence="4 5" key="1">
    <citation type="submission" date="2016-11" db="EMBL/GenBank/DDBJ databases">
        <authorList>
            <person name="Varghese N."/>
            <person name="Submissions S."/>
        </authorList>
    </citation>
    <scope>NUCLEOTIDE SEQUENCE [LARGE SCALE GENOMIC DNA]</scope>
    <source>
        <strain evidence="4 5">DSM 28249</strain>
    </source>
</reference>
<name>A0A1M7HX32_9RHOB</name>
<proteinExistence type="predicted"/>
<dbReference type="Proteomes" id="UP000322545">
    <property type="component" value="Unassembled WGS sequence"/>
</dbReference>
<evidence type="ECO:0000256" key="1">
    <source>
        <dbReference type="SAM" id="MobiDB-lite"/>
    </source>
</evidence>